<proteinExistence type="predicted"/>
<dbReference type="AlphaFoldDB" id="A0AAD7HX76"/>
<organism evidence="1 2">
    <name type="scientific">Mycena metata</name>
    <dbReference type="NCBI Taxonomy" id="1033252"/>
    <lineage>
        <taxon>Eukaryota</taxon>
        <taxon>Fungi</taxon>
        <taxon>Dikarya</taxon>
        <taxon>Basidiomycota</taxon>
        <taxon>Agaricomycotina</taxon>
        <taxon>Agaricomycetes</taxon>
        <taxon>Agaricomycetidae</taxon>
        <taxon>Agaricales</taxon>
        <taxon>Marasmiineae</taxon>
        <taxon>Mycenaceae</taxon>
        <taxon>Mycena</taxon>
    </lineage>
</organism>
<comment type="caution">
    <text evidence="1">The sequence shown here is derived from an EMBL/GenBank/DDBJ whole genome shotgun (WGS) entry which is preliminary data.</text>
</comment>
<dbReference type="InterPro" id="IPR032675">
    <property type="entry name" value="LRR_dom_sf"/>
</dbReference>
<evidence type="ECO:0000313" key="1">
    <source>
        <dbReference type="EMBL" id="KAJ7729145.1"/>
    </source>
</evidence>
<protein>
    <submittedName>
        <fullName evidence="1">Uncharacterized protein</fullName>
    </submittedName>
</protein>
<dbReference type="SUPFAM" id="SSF52047">
    <property type="entry name" value="RNI-like"/>
    <property type="match status" value="1"/>
</dbReference>
<accession>A0AAD7HX76</accession>
<sequence>MVAFPQELLDAIVESVAGPASRTTLKLCALSSSVLRSTSQRRLFSYLSLTLKSVNTVAHGLSTSPHIASYIQDLHIDLHLGSSKEQTSLTTILATLTAVQRLVIASFGWQTWNWSAFPADFRAAILSVLALPTMRCLALTRSRGVPLAIIRHALTSYQEVAIFAGVTDSDEDNNPISLPVKEYGGSLTHLLLSYLPGANPAFHALLLSDQMVSSFEPQLRHLELAVRVPNSLNGLEDVALRYSHFLEHLSLNFNQRYDDQVELPHLPGLRALTLRASVGKLRIPHCITAGIAALSASTPHLTTLNLILEARYEGPEGFVGDYDFLDTERRLADLPSLRKVNWTVRCGGVVAFEQRVRRVLPRANAAGILSFVVQNPDQRTRPMLLFSR</sequence>
<gene>
    <name evidence="1" type="ORF">B0H16DRAFT_1587269</name>
</gene>
<name>A0AAD7HX76_9AGAR</name>
<reference evidence="1" key="1">
    <citation type="submission" date="2023-03" db="EMBL/GenBank/DDBJ databases">
        <title>Massive genome expansion in bonnet fungi (Mycena s.s.) driven by repeated elements and novel gene families across ecological guilds.</title>
        <authorList>
            <consortium name="Lawrence Berkeley National Laboratory"/>
            <person name="Harder C.B."/>
            <person name="Miyauchi S."/>
            <person name="Viragh M."/>
            <person name="Kuo A."/>
            <person name="Thoen E."/>
            <person name="Andreopoulos B."/>
            <person name="Lu D."/>
            <person name="Skrede I."/>
            <person name="Drula E."/>
            <person name="Henrissat B."/>
            <person name="Morin E."/>
            <person name="Kohler A."/>
            <person name="Barry K."/>
            <person name="LaButti K."/>
            <person name="Morin E."/>
            <person name="Salamov A."/>
            <person name="Lipzen A."/>
            <person name="Mereny Z."/>
            <person name="Hegedus B."/>
            <person name="Baldrian P."/>
            <person name="Stursova M."/>
            <person name="Weitz H."/>
            <person name="Taylor A."/>
            <person name="Grigoriev I.V."/>
            <person name="Nagy L.G."/>
            <person name="Martin F."/>
            <person name="Kauserud H."/>
        </authorList>
    </citation>
    <scope>NUCLEOTIDE SEQUENCE</scope>
    <source>
        <strain evidence="1">CBHHK182m</strain>
    </source>
</reference>
<keyword evidence="2" id="KW-1185">Reference proteome</keyword>
<evidence type="ECO:0000313" key="2">
    <source>
        <dbReference type="Proteomes" id="UP001215598"/>
    </source>
</evidence>
<dbReference type="Proteomes" id="UP001215598">
    <property type="component" value="Unassembled WGS sequence"/>
</dbReference>
<dbReference type="EMBL" id="JARKIB010000167">
    <property type="protein sequence ID" value="KAJ7729145.1"/>
    <property type="molecule type" value="Genomic_DNA"/>
</dbReference>
<dbReference type="Gene3D" id="3.80.10.10">
    <property type="entry name" value="Ribonuclease Inhibitor"/>
    <property type="match status" value="1"/>
</dbReference>